<reference evidence="1" key="1">
    <citation type="submission" date="2020-11" db="EMBL/GenBank/DDBJ databases">
        <authorList>
            <person name="Tran Van P."/>
        </authorList>
    </citation>
    <scope>NUCLEOTIDE SEQUENCE</scope>
</reference>
<protein>
    <submittedName>
        <fullName evidence="1">(California timema) hypothetical protein</fullName>
    </submittedName>
</protein>
<name>A0A7R9J477_TIMCA</name>
<dbReference type="EMBL" id="OE180936">
    <property type="protein sequence ID" value="CAD7572298.1"/>
    <property type="molecule type" value="Genomic_DNA"/>
</dbReference>
<organism evidence="1">
    <name type="scientific">Timema californicum</name>
    <name type="common">California timema</name>
    <name type="synonym">Walking stick</name>
    <dbReference type="NCBI Taxonomy" id="61474"/>
    <lineage>
        <taxon>Eukaryota</taxon>
        <taxon>Metazoa</taxon>
        <taxon>Ecdysozoa</taxon>
        <taxon>Arthropoda</taxon>
        <taxon>Hexapoda</taxon>
        <taxon>Insecta</taxon>
        <taxon>Pterygota</taxon>
        <taxon>Neoptera</taxon>
        <taxon>Polyneoptera</taxon>
        <taxon>Phasmatodea</taxon>
        <taxon>Timematodea</taxon>
        <taxon>Timematoidea</taxon>
        <taxon>Timematidae</taxon>
        <taxon>Timema</taxon>
    </lineage>
</organism>
<dbReference type="AlphaFoldDB" id="A0A7R9J477"/>
<evidence type="ECO:0000313" key="1">
    <source>
        <dbReference type="EMBL" id="CAD7572298.1"/>
    </source>
</evidence>
<gene>
    <name evidence="1" type="ORF">TCMB3V08_LOCUS4951</name>
</gene>
<sequence>MSPGVPSANVSSVTSEQVGASASGSASPAFVYSGSPPCIVCETIDQPFPHYEDDEDEVFLSFVITFEMYAPSPEGLGEDGDISSTPDDMALDVDAIIYGLRMTPKTTKLSTIGVTCVILLLSILQGSDTEYKDDDPDDSKVNIKDESYIYEILSLVDSKNGESSIDTDAPDYENSVESDNNTYSILVSDGRIRIKDVEWAGDDEVESNEDGDTLLRTNFTISEAELTYNYKVNGSDGELIEEGTLGYHIDGAEASVTIRIQRHNHKYKAKLGDVETIALGTIGDIQMNHKVLDDDVATTVISLLKSYFTQDVDKYIAEKLKASLHSAVSETDINDYIDK</sequence>
<proteinExistence type="predicted"/>
<accession>A0A7R9J477</accession>